<dbReference type="Gene3D" id="3.40.710.10">
    <property type="entry name" value="DD-peptidase/beta-lactamase superfamily"/>
    <property type="match status" value="2"/>
</dbReference>
<dbReference type="PANTHER" id="PTHR43283:SF3">
    <property type="entry name" value="BETA-LACTAMASE FAMILY PROTEIN (AFU_ORTHOLOGUE AFUA_5G07500)"/>
    <property type="match status" value="1"/>
</dbReference>
<dbReference type="Pfam" id="PF00144">
    <property type="entry name" value="Beta-lactamase"/>
    <property type="match status" value="2"/>
</dbReference>
<dbReference type="VEuPathDB" id="FungiDB:M747DRAFT_364215"/>
<feature type="domain" description="BTB" evidence="1">
    <location>
        <begin position="343"/>
        <end position="409"/>
    </location>
</feature>
<evidence type="ECO:0000313" key="3">
    <source>
        <dbReference type="Proteomes" id="UP000197666"/>
    </source>
</evidence>
<accession>A0A505HV30</accession>
<dbReference type="InterPro" id="IPR000210">
    <property type="entry name" value="BTB/POZ_dom"/>
</dbReference>
<sequence length="634" mass="70320">MACAGPDRDLPGVVAMVVDKNGDQVFAHAAGQRGHGHDHLGPMQIDTLFWIASCTKLITGIACMQLVERGVLTLDDTEIVQRHCPELRHISVDWAGFLLERVTGQTLHEYMQQHIFQPLKLTHISMIPNEANQAKLACMHQRVSNGQLYVRKEHPLQRSLAIGLNPNNSPSSFCFSGGAGCFSTAHDYYRILSTLLNNGTCPLTGTQLLSRETVDEMFRNQIPHLAPLNGKHMPAAKPELTTAATGLQPTVDGNRQGWGLTFLLSGGDTGRSIGTAQWTGLPNLRWWCDRENGVAGIFCAQILPFGDLKAFSLAEEIERQVYAGLSEAQRGRPGYLHLSSEYSDLKIICKDKIFPAHKLLVCPRSKYFHRACFAGFKETKGSICLDDKSPVLIEKVLEFLYTGNYTLGYRTTKTLTPPTDDNEGPRMNTNHTRDPLIYFPSRRRATDEYAAEMEELANDAAVAAVENSADGFVDGSPMNKKGPNEEENNVEPAVDILADCHPCYFHVRMYGEADYFMIDDLKIKAEEKVLASLVNCSEVDSFSQIIAELYSGRADYGRLRKLALKVIVDNLPTLRKGFTPVINAKLMESVPDFAVDLCLPTIDKYVGEPHMRPNPFPTGIEYKGVIYTVHSVGL</sequence>
<dbReference type="VEuPathDB" id="FungiDB:M747DRAFT_332809"/>
<dbReference type="SUPFAM" id="SSF56601">
    <property type="entry name" value="beta-lactamase/transpeptidase-like"/>
    <property type="match status" value="1"/>
</dbReference>
<comment type="caution">
    <text evidence="2">The sequence shown here is derived from an EMBL/GenBank/DDBJ whole genome shotgun (WGS) entry which is preliminary data.</text>
</comment>
<proteinExistence type="predicted"/>
<dbReference type="AlphaFoldDB" id="A0A505HV30"/>
<dbReference type="PANTHER" id="PTHR43283">
    <property type="entry name" value="BETA-LACTAMASE-RELATED"/>
    <property type="match status" value="1"/>
</dbReference>
<organism evidence="2 3">
    <name type="scientific">Aspergillus niger</name>
    <dbReference type="NCBI Taxonomy" id="5061"/>
    <lineage>
        <taxon>Eukaryota</taxon>
        <taxon>Fungi</taxon>
        <taxon>Dikarya</taxon>
        <taxon>Ascomycota</taxon>
        <taxon>Pezizomycotina</taxon>
        <taxon>Eurotiomycetes</taxon>
        <taxon>Eurotiomycetidae</taxon>
        <taxon>Eurotiales</taxon>
        <taxon>Aspergillaceae</taxon>
        <taxon>Aspergillus</taxon>
        <taxon>Aspergillus subgen. Circumdati</taxon>
    </lineage>
</organism>
<dbReference type="VEuPathDB" id="FungiDB:ATCC64974_98920"/>
<dbReference type="SUPFAM" id="SSF54695">
    <property type="entry name" value="POZ domain"/>
    <property type="match status" value="1"/>
</dbReference>
<dbReference type="InterPro" id="IPR012338">
    <property type="entry name" value="Beta-lactam/transpept-like"/>
</dbReference>
<protein>
    <submittedName>
        <fullName evidence="2">Putative integral membrane protein</fullName>
    </submittedName>
</protein>
<dbReference type="CDD" id="cd18186">
    <property type="entry name" value="BTB_POZ_ZBTB_KLHL-like"/>
    <property type="match status" value="1"/>
</dbReference>
<dbReference type="Proteomes" id="UP000197666">
    <property type="component" value="Unassembled WGS sequence"/>
</dbReference>
<reference evidence="3" key="1">
    <citation type="submission" date="2018-10" db="EMBL/GenBank/DDBJ databases">
        <title>FDA dAtabase for Regulatory Grade micrObial Sequences (FDA-ARGOS): Supporting development and validation of Infectious Disease Dx tests.</title>
        <authorList>
            <person name="Kerrigan L."/>
            <person name="Tallon L."/>
            <person name="Sadzewicz L."/>
            <person name="Sengamalay N."/>
            <person name="Ott S."/>
            <person name="Godinez A."/>
            <person name="Nagaraj S."/>
            <person name="Vavikolanu K."/>
            <person name="Nadendla S."/>
            <person name="George J."/>
            <person name="Sichtig H."/>
        </authorList>
    </citation>
    <scope>NUCLEOTIDE SEQUENCE [LARGE SCALE GENOMIC DNA]</scope>
    <source>
        <strain evidence="3">FDAARGOS_311</strain>
    </source>
</reference>
<dbReference type="VEuPathDB" id="FungiDB:An08g09780"/>
<dbReference type="InterPro" id="IPR001466">
    <property type="entry name" value="Beta-lactam-related"/>
</dbReference>
<dbReference type="EMBL" id="NKJJ02000001">
    <property type="protein sequence ID" value="TPR02479.1"/>
    <property type="molecule type" value="Genomic_DNA"/>
</dbReference>
<dbReference type="Gene3D" id="3.30.710.10">
    <property type="entry name" value="Potassium Channel Kv1.1, Chain A"/>
    <property type="match status" value="1"/>
</dbReference>
<gene>
    <name evidence="2" type="ORF">CAN33_0044510</name>
</gene>
<dbReference type="VEuPathDB" id="FungiDB:ASPNIDRAFT2_1042988"/>
<dbReference type="VEuPathDB" id="FungiDB:ASPNIDRAFT2_177558"/>
<name>A0A505HV30_ASPNG</name>
<dbReference type="InterPro" id="IPR011333">
    <property type="entry name" value="SKP1/BTB/POZ_sf"/>
</dbReference>
<dbReference type="PROSITE" id="PS50097">
    <property type="entry name" value="BTB"/>
    <property type="match status" value="1"/>
</dbReference>
<dbReference type="VEuPathDB" id="FungiDB:An08g09770"/>
<dbReference type="VEuPathDB" id="FungiDB:ATCC64974_98930"/>
<evidence type="ECO:0000313" key="2">
    <source>
        <dbReference type="EMBL" id="TPR02479.1"/>
    </source>
</evidence>
<dbReference type="InterPro" id="IPR050789">
    <property type="entry name" value="Diverse_Enzym_Activities"/>
</dbReference>
<evidence type="ECO:0000259" key="1">
    <source>
        <dbReference type="PROSITE" id="PS50097"/>
    </source>
</evidence>
<dbReference type="Pfam" id="PF00651">
    <property type="entry name" value="BTB"/>
    <property type="match status" value="1"/>
</dbReference>